<feature type="disulfide bond" evidence="17">
    <location>
        <begin position="428"/>
        <end position="445"/>
    </location>
</feature>
<dbReference type="PROSITE" id="PS00022">
    <property type="entry name" value="EGF_1"/>
    <property type="match status" value="1"/>
</dbReference>
<dbReference type="PANTHER" id="PTHR24040">
    <property type="entry name" value="LAMININ G-LIKE DOMAIN-CONTAINING PROTEIN"/>
    <property type="match status" value="1"/>
</dbReference>
<evidence type="ECO:0000256" key="8">
    <source>
        <dbReference type="ARBA" id="ARBA00022696"/>
    </source>
</evidence>
<keyword evidence="12" id="KW-0865">Zymogen</keyword>
<feature type="compositionally biased region" description="Basic and acidic residues" evidence="18">
    <location>
        <begin position="107"/>
        <end position="122"/>
    </location>
</feature>
<dbReference type="InterPro" id="IPR000294">
    <property type="entry name" value="GLA_domain"/>
</dbReference>
<dbReference type="FunFam" id="2.60.120.200:FF:000077">
    <property type="entry name" value="vitamin K-dependent protein S"/>
    <property type="match status" value="1"/>
</dbReference>
<proteinExistence type="predicted"/>
<keyword evidence="15" id="KW-0379">Hydroxylation</keyword>
<dbReference type="SUPFAM" id="SSF49899">
    <property type="entry name" value="Concanavalin A-like lectins/glucanases"/>
    <property type="match status" value="2"/>
</dbReference>
<keyword evidence="8" id="KW-0356">Hemostasis</keyword>
<dbReference type="Proteomes" id="UP000700334">
    <property type="component" value="Unassembled WGS sequence"/>
</dbReference>
<evidence type="ECO:0000256" key="2">
    <source>
        <dbReference type="ARBA" id="ARBA00004613"/>
    </source>
</evidence>
<keyword evidence="5" id="KW-0964">Secreted</keyword>
<dbReference type="PROSITE" id="PS00010">
    <property type="entry name" value="ASX_HYDROXYL"/>
    <property type="match status" value="3"/>
</dbReference>
<dbReference type="PRINTS" id="PR00001">
    <property type="entry name" value="GLABLOOD"/>
</dbReference>
<dbReference type="FunFam" id="4.10.740.10:FF:000001">
    <property type="entry name" value="vitamin K-dependent protein S"/>
    <property type="match status" value="1"/>
</dbReference>
<evidence type="ECO:0000256" key="5">
    <source>
        <dbReference type="ARBA" id="ARBA00022525"/>
    </source>
</evidence>
<feature type="domain" description="Gla" evidence="21">
    <location>
        <begin position="343"/>
        <end position="389"/>
    </location>
</feature>
<dbReference type="InterPro" id="IPR001791">
    <property type="entry name" value="Laminin_G"/>
</dbReference>
<dbReference type="FunFam" id="2.10.25.10:FF:000748">
    <property type="entry name" value="Vitamin K-dependent protein S"/>
    <property type="match status" value="1"/>
</dbReference>
<dbReference type="InterPro" id="IPR017857">
    <property type="entry name" value="Coagulation_fac-like_Gla_dom"/>
</dbReference>
<keyword evidence="16" id="KW-0280">Fibrinolysis</keyword>
<keyword evidence="13 17" id="KW-1015">Disulfide bond</keyword>
<evidence type="ECO:0000259" key="21">
    <source>
        <dbReference type="PROSITE" id="PS50998"/>
    </source>
</evidence>
<keyword evidence="6 17" id="KW-0245">EGF-like domain</keyword>
<keyword evidence="14" id="KW-0325">Glycoprotein</keyword>
<dbReference type="InterPro" id="IPR051145">
    <property type="entry name" value="GAS-SHBG-PROS"/>
</dbReference>
<evidence type="ECO:0000256" key="13">
    <source>
        <dbReference type="ARBA" id="ARBA00023157"/>
    </source>
</evidence>
<evidence type="ECO:0000256" key="6">
    <source>
        <dbReference type="ARBA" id="ARBA00022536"/>
    </source>
</evidence>
<dbReference type="PROSITE" id="PS50998">
    <property type="entry name" value="GLA_2"/>
    <property type="match status" value="1"/>
</dbReference>
<evidence type="ECO:0000256" key="18">
    <source>
        <dbReference type="SAM" id="MobiDB-lite"/>
    </source>
</evidence>
<keyword evidence="23" id="KW-1185">Reference proteome</keyword>
<dbReference type="Pfam" id="PF00054">
    <property type="entry name" value="Laminin_G_1"/>
    <property type="match status" value="1"/>
</dbReference>
<dbReference type="Gene3D" id="4.10.740.10">
    <property type="entry name" value="Coagulation Factor IX"/>
    <property type="match status" value="1"/>
</dbReference>
<dbReference type="SUPFAM" id="SSF57184">
    <property type="entry name" value="Growth factor receptor domain"/>
    <property type="match status" value="1"/>
</dbReference>
<dbReference type="SMART" id="SM00181">
    <property type="entry name" value="EGF"/>
    <property type="match status" value="4"/>
</dbReference>
<dbReference type="Pfam" id="PF02210">
    <property type="entry name" value="Laminin_G_2"/>
    <property type="match status" value="1"/>
</dbReference>
<keyword evidence="4" id="KW-0301">Gamma-carboxyglutamic acid</keyword>
<evidence type="ECO:0000313" key="22">
    <source>
        <dbReference type="EMBL" id="KAG8520713.1"/>
    </source>
</evidence>
<dbReference type="GO" id="GO:0007596">
    <property type="term" value="P:blood coagulation"/>
    <property type="evidence" value="ECO:0007669"/>
    <property type="project" value="UniProtKB-KW"/>
</dbReference>
<name>A0A8J6AGQ2_GALPY</name>
<dbReference type="PROSITE" id="PS50026">
    <property type="entry name" value="EGF_3"/>
    <property type="match status" value="1"/>
</dbReference>
<feature type="region of interest" description="Disordered" evidence="18">
    <location>
        <begin position="1"/>
        <end position="27"/>
    </location>
</feature>
<evidence type="ECO:0000256" key="7">
    <source>
        <dbReference type="ARBA" id="ARBA00022685"/>
    </source>
</evidence>
<evidence type="ECO:0000256" key="9">
    <source>
        <dbReference type="ARBA" id="ARBA00022737"/>
    </source>
</evidence>
<dbReference type="InterPro" id="IPR018097">
    <property type="entry name" value="EGF_Ca-bd_CS"/>
</dbReference>
<evidence type="ECO:0000256" key="16">
    <source>
        <dbReference type="ARBA" id="ARBA00023281"/>
    </source>
</evidence>
<dbReference type="InterPro" id="IPR013320">
    <property type="entry name" value="ConA-like_dom_sf"/>
</dbReference>
<dbReference type="InterPro" id="IPR000152">
    <property type="entry name" value="EGF-type_Asp/Asn_hydroxyl_site"/>
</dbReference>
<dbReference type="OrthoDB" id="4062651at2759"/>
<dbReference type="Gene3D" id="2.60.120.200">
    <property type="match status" value="2"/>
</dbReference>
<dbReference type="PROSITE" id="PS01187">
    <property type="entry name" value="EGF_CA"/>
    <property type="match status" value="2"/>
</dbReference>
<dbReference type="PROSITE" id="PS01186">
    <property type="entry name" value="EGF_2"/>
    <property type="match status" value="3"/>
</dbReference>
<evidence type="ECO:0000256" key="11">
    <source>
        <dbReference type="ARBA" id="ARBA00023084"/>
    </source>
</evidence>
<dbReference type="Pfam" id="PF14670">
    <property type="entry name" value="FXa_inhibition"/>
    <property type="match status" value="1"/>
</dbReference>
<gene>
    <name evidence="22" type="ORF">J0S82_013700</name>
</gene>
<dbReference type="GO" id="GO:0005615">
    <property type="term" value="C:extracellular space"/>
    <property type="evidence" value="ECO:0007669"/>
    <property type="project" value="TreeGrafter"/>
</dbReference>
<feature type="region of interest" description="Disordered" evidence="18">
    <location>
        <begin position="242"/>
        <end position="293"/>
    </location>
</feature>
<keyword evidence="10" id="KW-0106">Calcium</keyword>
<dbReference type="EMBL" id="JAGFMF010011523">
    <property type="protein sequence ID" value="KAG8520713.1"/>
    <property type="molecule type" value="Genomic_DNA"/>
</dbReference>
<dbReference type="InterPro" id="IPR035972">
    <property type="entry name" value="GLA-like_dom_SF"/>
</dbReference>
<evidence type="ECO:0000256" key="3">
    <source>
        <dbReference type="ARBA" id="ARBA00017875"/>
    </source>
</evidence>
<feature type="disulfide bond" evidence="17">
    <location>
        <begin position="447"/>
        <end position="456"/>
    </location>
</feature>
<comment type="caution">
    <text evidence="17">Lacks conserved residue(s) required for the propagation of feature annotation.</text>
</comment>
<evidence type="ECO:0000256" key="4">
    <source>
        <dbReference type="ARBA" id="ARBA00022479"/>
    </source>
</evidence>
<evidence type="ECO:0000256" key="12">
    <source>
        <dbReference type="ARBA" id="ARBA00023145"/>
    </source>
</evidence>
<dbReference type="SMART" id="SM00282">
    <property type="entry name" value="LamG"/>
    <property type="match status" value="2"/>
</dbReference>
<sequence length="977" mass="108429">MRRPAPARRGAVLPIPKSRAPPAAPAYLTGSRHRLNQLQQLAIRLNIPGRSSRRLPSEPRVTTTPSSPGPSPGGRHRSPESQRSGRRSRKRGEDLRSEHQAPLTAPIRERTTPALPRKEQTRGQRRYTNSSRVSGPSRRKTPRRRADVPPRRGRPAPSTAQALLQSLFKDLLWEPLSGLRGPAPRLCSRGKERNTGVWEPAERDVLTLFTRPATPSQSPAPSSEKLPGKVLVITSPLGWGLGAGSGRSPPPRLGQLCGRAGSPAPPRRSPERAAPRLATPLRARRSDPAATHGPRLRLGFSAMKVLRGRCGALLACLAFLLPVSEANFLSKQHASQVLVRKRRANTVFEETKQGNLERECIEELCNKEEAREIFENYPETDYFYPKYLGCLGAFRVESVTAARRAANIYPDLRSCVKAIPDQCNPLPCNEDGYIRCKDGQATFTCICKSGWQGEICEFDINECKDPSNFNGGCNQICDNTPGSYHCSCKSGYVMLSNKKDCRDVDECAIKPSICGTAVCKNLPGDFECECAEGYRYNPTSMSCEDVDECSENICAQLCVNHPGGYSCYCDGKKGFKLAQDQKSCEAVPVCLPLNLDKNYELLYLAEQFVGIVLYLKFRLPEVTRFSAEFDFRTYDSEGVILYTESLDHLAWFLIALRDGKIEIQFKNEYTTKITTGGKVINNGLWNMVSVEELEHSISVKIAKEAVMNINKPASLFKPTNGFLETKVYFAGLPRKMENALIKPINPRLDGCIRGWNLMNQGASGVKEIIQEKQNKHCLVNVEKGSYYPGSGMARFSIDYHNISDAETWQVNVTMNIRPSADTGVMFALVSGNTVPFALSLVDSTSEKLQDILVSIKNIVVSRVQAISLCSSQQTHLEFKVNRNNLEVWTPFQENISYSEDLPKQLAILDRAMTETVTTYLGGVPDVPFTATPVNAFYNGCMEVNVNGVQLDLDEAVAKHNDIRAHSCPSVWKNTQNY</sequence>
<evidence type="ECO:0000256" key="17">
    <source>
        <dbReference type="PROSITE-ProRule" id="PRU00076"/>
    </source>
</evidence>
<evidence type="ECO:0000256" key="10">
    <source>
        <dbReference type="ARBA" id="ARBA00022837"/>
    </source>
</evidence>
<dbReference type="AlphaFoldDB" id="A0A8J6AGQ2"/>
<dbReference type="GO" id="GO:0005509">
    <property type="term" value="F:calcium ion binding"/>
    <property type="evidence" value="ECO:0007669"/>
    <property type="project" value="InterPro"/>
</dbReference>
<dbReference type="SMART" id="SM00179">
    <property type="entry name" value="EGF_CA"/>
    <property type="match status" value="4"/>
</dbReference>
<dbReference type="FunFam" id="2.60.120.200:FF:000129">
    <property type="entry name" value="Vitamin K-dependent protein S"/>
    <property type="match status" value="1"/>
</dbReference>
<dbReference type="CDD" id="cd00054">
    <property type="entry name" value="EGF_CA"/>
    <property type="match status" value="2"/>
</dbReference>
<dbReference type="SUPFAM" id="SSF57630">
    <property type="entry name" value="GLA-domain"/>
    <property type="match status" value="1"/>
</dbReference>
<protein>
    <recommendedName>
        <fullName evidence="3">Vitamin K-dependent protein S</fullName>
    </recommendedName>
</protein>
<keyword evidence="11" id="KW-0094">Blood coagulation</keyword>
<keyword evidence="7" id="KW-0165">Cleavage on pair of basic residues</keyword>
<dbReference type="Pfam" id="PF00594">
    <property type="entry name" value="Gla"/>
    <property type="match status" value="1"/>
</dbReference>
<dbReference type="PROSITE" id="PS50025">
    <property type="entry name" value="LAM_G_DOMAIN"/>
    <property type="match status" value="1"/>
</dbReference>
<dbReference type="FunFam" id="2.10.25.10:FF:000426">
    <property type="entry name" value="Vitamin K-dependent protein S"/>
    <property type="match status" value="1"/>
</dbReference>
<evidence type="ECO:0000256" key="14">
    <source>
        <dbReference type="ARBA" id="ARBA00023180"/>
    </source>
</evidence>
<dbReference type="GO" id="GO:0042730">
    <property type="term" value="P:fibrinolysis"/>
    <property type="evidence" value="ECO:0007669"/>
    <property type="project" value="UniProtKB-KW"/>
</dbReference>
<dbReference type="PANTHER" id="PTHR24040:SF0">
    <property type="entry name" value="VITAMIN K-DEPENDENT PROTEIN S"/>
    <property type="match status" value="1"/>
</dbReference>
<dbReference type="Pfam" id="PF07645">
    <property type="entry name" value="EGF_CA"/>
    <property type="match status" value="2"/>
</dbReference>
<evidence type="ECO:0000256" key="15">
    <source>
        <dbReference type="ARBA" id="ARBA00023278"/>
    </source>
</evidence>
<dbReference type="Gene3D" id="2.10.25.10">
    <property type="entry name" value="Laminin"/>
    <property type="match status" value="4"/>
</dbReference>
<feature type="region of interest" description="Disordered" evidence="18">
    <location>
        <begin position="45"/>
        <end position="158"/>
    </location>
</feature>
<dbReference type="InterPro" id="IPR049883">
    <property type="entry name" value="NOTCH1_EGF-like"/>
</dbReference>
<keyword evidence="9" id="KW-0677">Repeat</keyword>
<dbReference type="CDD" id="cd00110">
    <property type="entry name" value="LamG"/>
    <property type="match status" value="1"/>
</dbReference>
<dbReference type="InterPro" id="IPR001881">
    <property type="entry name" value="EGF-like_Ca-bd_dom"/>
</dbReference>
<dbReference type="InterPro" id="IPR009030">
    <property type="entry name" value="Growth_fac_rcpt_cys_sf"/>
</dbReference>
<comment type="subcellular location">
    <subcellularLocation>
        <location evidence="2">Secreted</location>
    </subcellularLocation>
</comment>
<feature type="domain" description="EGF-like" evidence="20">
    <location>
        <begin position="419"/>
        <end position="457"/>
    </location>
</feature>
<organism evidence="22 23">
    <name type="scientific">Galemys pyrenaicus</name>
    <name type="common">Iberian desman</name>
    <name type="synonym">Pyrenean desman</name>
    <dbReference type="NCBI Taxonomy" id="202257"/>
    <lineage>
        <taxon>Eukaryota</taxon>
        <taxon>Metazoa</taxon>
        <taxon>Chordata</taxon>
        <taxon>Craniata</taxon>
        <taxon>Vertebrata</taxon>
        <taxon>Euteleostomi</taxon>
        <taxon>Mammalia</taxon>
        <taxon>Eutheria</taxon>
        <taxon>Laurasiatheria</taxon>
        <taxon>Eulipotyphla</taxon>
        <taxon>Talpidae</taxon>
        <taxon>Galemys</taxon>
    </lineage>
</organism>
<evidence type="ECO:0000259" key="19">
    <source>
        <dbReference type="PROSITE" id="PS50025"/>
    </source>
</evidence>
<dbReference type="SMART" id="SM00069">
    <property type="entry name" value="GLA"/>
    <property type="match status" value="1"/>
</dbReference>
<evidence type="ECO:0000313" key="23">
    <source>
        <dbReference type="Proteomes" id="UP000700334"/>
    </source>
</evidence>
<comment type="function">
    <text evidence="1">Anticoagulant plasma protein; it is a cofactor to activated protein C in the degradation of coagulation factors Va and VIIIa. It helps to prevent coagulation and stimulating fibrinolysis.</text>
</comment>
<dbReference type="InterPro" id="IPR000742">
    <property type="entry name" value="EGF"/>
</dbReference>
<evidence type="ECO:0000259" key="20">
    <source>
        <dbReference type="PROSITE" id="PS50026"/>
    </source>
</evidence>
<comment type="caution">
    <text evidence="22">The sequence shown here is derived from an EMBL/GenBank/DDBJ whole genome shotgun (WGS) entry which is preliminary data.</text>
</comment>
<evidence type="ECO:0000256" key="1">
    <source>
        <dbReference type="ARBA" id="ARBA00002240"/>
    </source>
</evidence>
<dbReference type="FunFam" id="2.10.25.10:FF:000240">
    <property type="entry name" value="Vitamin K-dependent protein S"/>
    <property type="match status" value="1"/>
</dbReference>
<feature type="domain" description="Laminin G" evidence="19">
    <location>
        <begin position="601"/>
        <end position="777"/>
    </location>
</feature>
<dbReference type="PROSITE" id="PS00011">
    <property type="entry name" value="GLA_1"/>
    <property type="match status" value="1"/>
</dbReference>
<reference evidence="22" key="1">
    <citation type="journal article" date="2021" name="Evol. Appl.">
        <title>The genome of the Pyrenean desman and the effects of bottlenecks and inbreeding on the genomic landscape of an endangered species.</title>
        <authorList>
            <person name="Escoda L."/>
            <person name="Castresana J."/>
        </authorList>
    </citation>
    <scope>NUCLEOTIDE SEQUENCE</scope>
    <source>
        <strain evidence="22">IBE-C5619</strain>
    </source>
</reference>
<accession>A0A8J6AGQ2</accession>